<reference evidence="2" key="1">
    <citation type="journal article" date="2014" name="Front. Microbiol.">
        <title>High frequency of phylogenetically diverse reductive dehalogenase-homologous genes in deep subseafloor sedimentary metagenomes.</title>
        <authorList>
            <person name="Kawai M."/>
            <person name="Futagami T."/>
            <person name="Toyoda A."/>
            <person name="Takaki Y."/>
            <person name="Nishi S."/>
            <person name="Hori S."/>
            <person name="Arai W."/>
            <person name="Tsubouchi T."/>
            <person name="Morono Y."/>
            <person name="Uchiyama I."/>
            <person name="Ito T."/>
            <person name="Fujiyama A."/>
            <person name="Inagaki F."/>
            <person name="Takami H."/>
        </authorList>
    </citation>
    <scope>NUCLEOTIDE SEQUENCE</scope>
    <source>
        <strain evidence="2">Expedition CK06-06</strain>
    </source>
</reference>
<feature type="domain" description="DZANK-type" evidence="1">
    <location>
        <begin position="13"/>
        <end position="57"/>
    </location>
</feature>
<name>X0VL89_9ZZZZ</name>
<evidence type="ECO:0000259" key="1">
    <source>
        <dbReference type="Pfam" id="PF12773"/>
    </source>
</evidence>
<dbReference type="Pfam" id="PF12773">
    <property type="entry name" value="DZR"/>
    <property type="match status" value="1"/>
</dbReference>
<feature type="non-terminal residue" evidence="2">
    <location>
        <position position="1"/>
    </location>
</feature>
<comment type="caution">
    <text evidence="2">The sequence shown here is derived from an EMBL/GenBank/DDBJ whole genome shotgun (WGS) entry which is preliminary data.</text>
</comment>
<accession>X0VL89</accession>
<dbReference type="AlphaFoldDB" id="X0VL89"/>
<sequence length="108" mass="11579">TVEVRQVIRPMQCPKCQHENEDDARFCGECATSLTHGGVCPSCGQSCKPGQKFCNACAHPLTEPAGATPAREPAAYTPKHLADKILKGKSALEGERKQVTVLFAALSR</sequence>
<evidence type="ECO:0000313" key="2">
    <source>
        <dbReference type="EMBL" id="GAG18995.1"/>
    </source>
</evidence>
<protein>
    <recommendedName>
        <fullName evidence="1">DZANK-type domain-containing protein</fullName>
    </recommendedName>
</protein>
<dbReference type="InterPro" id="IPR025874">
    <property type="entry name" value="DZR"/>
</dbReference>
<organism evidence="2">
    <name type="scientific">marine sediment metagenome</name>
    <dbReference type="NCBI Taxonomy" id="412755"/>
    <lineage>
        <taxon>unclassified sequences</taxon>
        <taxon>metagenomes</taxon>
        <taxon>ecological metagenomes</taxon>
    </lineage>
</organism>
<gene>
    <name evidence="2" type="ORF">S01H1_50922</name>
</gene>
<dbReference type="EMBL" id="BARS01032833">
    <property type="protein sequence ID" value="GAG18995.1"/>
    <property type="molecule type" value="Genomic_DNA"/>
</dbReference>
<proteinExistence type="predicted"/>